<name>M2TL48_9SPHN</name>
<dbReference type="EMBL" id="AMRV01000007">
    <property type="protein sequence ID" value="EMD82371.1"/>
    <property type="molecule type" value="Genomic_DNA"/>
</dbReference>
<dbReference type="InterPro" id="IPR012347">
    <property type="entry name" value="Ferritin-like"/>
</dbReference>
<dbReference type="OrthoDB" id="7166292at2"/>
<accession>M2TL48</accession>
<protein>
    <recommendedName>
        <fullName evidence="1">DUF2383 domain-containing protein</fullName>
    </recommendedName>
</protein>
<reference evidence="2 3" key="1">
    <citation type="journal article" date="2013" name="Genome Announc.">
        <title>Draft Genome Sequence of Strain JLT2015T, Belonging to the Family Sphingomonadaceae of the Alphaproteobacteria.</title>
        <authorList>
            <person name="Tang K."/>
            <person name="Liu K."/>
            <person name="Li S."/>
            <person name="Jiao N."/>
        </authorList>
    </citation>
    <scope>NUCLEOTIDE SEQUENCE [LARGE SCALE GENOMIC DNA]</scope>
    <source>
        <strain evidence="2 3">JLT2015</strain>
    </source>
</reference>
<dbReference type="SUPFAM" id="SSF47240">
    <property type="entry name" value="Ferritin-like"/>
    <property type="match status" value="1"/>
</dbReference>
<gene>
    <name evidence="2" type="ORF">C725_2092</name>
</gene>
<dbReference type="InterPro" id="IPR019052">
    <property type="entry name" value="DUF2383"/>
</dbReference>
<feature type="domain" description="DUF2383" evidence="1">
    <location>
        <begin position="11"/>
        <end position="115"/>
    </location>
</feature>
<dbReference type="Gene3D" id="1.20.1260.10">
    <property type="match status" value="1"/>
</dbReference>
<evidence type="ECO:0000313" key="3">
    <source>
        <dbReference type="Proteomes" id="UP000011717"/>
    </source>
</evidence>
<dbReference type="RefSeq" id="WP_008602625.1">
    <property type="nucleotide sequence ID" value="NZ_AMRV01000007.1"/>
</dbReference>
<dbReference type="AlphaFoldDB" id="M2TL48"/>
<evidence type="ECO:0000259" key="1">
    <source>
        <dbReference type="Pfam" id="PF09537"/>
    </source>
</evidence>
<dbReference type="Proteomes" id="UP000011717">
    <property type="component" value="Unassembled WGS sequence"/>
</dbReference>
<dbReference type="Pfam" id="PF09537">
    <property type="entry name" value="DUF2383"/>
    <property type="match status" value="1"/>
</dbReference>
<dbReference type="InterPro" id="IPR009078">
    <property type="entry name" value="Ferritin-like_SF"/>
</dbReference>
<organism evidence="2 3">
    <name type="scientific">Pacificimonas flava</name>
    <dbReference type="NCBI Taxonomy" id="1234595"/>
    <lineage>
        <taxon>Bacteria</taxon>
        <taxon>Pseudomonadati</taxon>
        <taxon>Pseudomonadota</taxon>
        <taxon>Alphaproteobacteria</taxon>
        <taxon>Sphingomonadales</taxon>
        <taxon>Sphingosinicellaceae</taxon>
        <taxon>Pacificimonas</taxon>
    </lineage>
</organism>
<comment type="caution">
    <text evidence="2">The sequence shown here is derived from an EMBL/GenBank/DDBJ whole genome shotgun (WGS) entry which is preliminary data.</text>
</comment>
<dbReference type="CDD" id="cd00657">
    <property type="entry name" value="Ferritin_like"/>
    <property type="match status" value="1"/>
</dbReference>
<sequence length="148" mass="16581">MATVDDDHFTKILQDLVKLDYDAIAAYEEAIERLSDEDARAHLRSYCEDHRRHTQNLAPFISERGADVPQAAGAMKILTEGKVKLAGVVGSDKAVLSAMLANEEVTNKSYEKAVEHGETSPEILAVLRENLADERRHREWIKSAIDQH</sequence>
<evidence type="ECO:0000313" key="2">
    <source>
        <dbReference type="EMBL" id="EMD82371.1"/>
    </source>
</evidence>
<keyword evidence="3" id="KW-1185">Reference proteome</keyword>
<proteinExistence type="predicted"/>